<dbReference type="Pfam" id="PF05096">
    <property type="entry name" value="Glu_cyclase_2"/>
    <property type="match status" value="1"/>
</dbReference>
<reference evidence="2" key="1">
    <citation type="submission" date="2010-04" db="EMBL/GenBank/DDBJ databases">
        <title>Complete genome sequence of Nitrosococcus halophilus Nc4, a salt-adapted, aerobic obligate ammonia-oxidizing sulfur purple bacterium.</title>
        <authorList>
            <consortium name="US DOE Joint Genome Institute"/>
            <person name="Campbell M.A."/>
            <person name="Malfatti S.A."/>
            <person name="Chain P.S.G."/>
            <person name="Heidelberg J.F."/>
            <person name="Ward B.B."/>
            <person name="Klotz M.G."/>
        </authorList>
    </citation>
    <scope>NUCLEOTIDE SEQUENCE [LARGE SCALE GENOMIC DNA]</scope>
    <source>
        <strain evidence="2">Nc4</strain>
    </source>
</reference>
<proteinExistence type="predicted"/>
<organism evidence="1 2">
    <name type="scientific">Nitrosococcus halophilus (strain Nc4)</name>
    <dbReference type="NCBI Taxonomy" id="472759"/>
    <lineage>
        <taxon>Bacteria</taxon>
        <taxon>Pseudomonadati</taxon>
        <taxon>Pseudomonadota</taxon>
        <taxon>Gammaproteobacteria</taxon>
        <taxon>Chromatiales</taxon>
        <taxon>Chromatiaceae</taxon>
        <taxon>Nitrosococcus</taxon>
    </lineage>
</organism>
<keyword evidence="2" id="KW-1185">Reference proteome</keyword>
<evidence type="ECO:0000313" key="1">
    <source>
        <dbReference type="EMBL" id="ADE15567.1"/>
    </source>
</evidence>
<gene>
    <name evidence="1" type="ordered locus">Nhal_2482</name>
</gene>
<dbReference type="InterPro" id="IPR007788">
    <property type="entry name" value="QCT"/>
</dbReference>
<dbReference type="PANTHER" id="PTHR31270">
    <property type="entry name" value="GLUTAMINYL-PEPTIDE CYCLOTRANSFERASE"/>
    <property type="match status" value="1"/>
</dbReference>
<dbReference type="KEGG" id="nhl:Nhal_2482"/>
<name>D5BVY8_NITHN</name>
<protein>
    <submittedName>
        <fullName evidence="1">Glutamine cyclotransferase</fullName>
    </submittedName>
</protein>
<dbReference type="InterPro" id="IPR011044">
    <property type="entry name" value="Quino_amine_DH_bsu"/>
</dbReference>
<evidence type="ECO:0000313" key="2">
    <source>
        <dbReference type="Proteomes" id="UP000001844"/>
    </source>
</evidence>
<accession>D5BVY8</accession>
<sequence>MNSIFRWPAFLLLWLMVIGMFAYAQTEVSVTQSTHSLESIKTQTRAPLNSVLPVYGYRIINSYPHDPTAFTQGLIFDGGVLYESTGKWGKSTLRKVELETGNVLQEYLLPRRFFGEGLTLWQGKLIQLTWQARVGFVYDKETFNPLYGFFYSMEGWGITHDNRHLIMSDGSSTLYFLSPENLQLVKSIKVYDDDTPIANLNELEYVKGEIYANIWLTDYIARISPETGQVLGWINLKALLGEAEQTLSAGVLNGIAYDNKQDRLFVTGKYWPRLFEIKLTKR</sequence>
<dbReference type="EMBL" id="CP001798">
    <property type="protein sequence ID" value="ADE15567.1"/>
    <property type="molecule type" value="Genomic_DNA"/>
</dbReference>
<dbReference type="HOGENOM" id="CLU_060272_1_0_6"/>
<dbReference type="GO" id="GO:0016603">
    <property type="term" value="F:glutaminyl-peptide cyclotransferase activity"/>
    <property type="evidence" value="ECO:0007669"/>
    <property type="project" value="InterPro"/>
</dbReference>
<dbReference type="OrthoDB" id="9783700at2"/>
<dbReference type="PANTHER" id="PTHR31270:SF1">
    <property type="entry name" value="GLUTAMINYL-PEPTIDE CYCLOTRANSFERASE"/>
    <property type="match status" value="1"/>
</dbReference>
<dbReference type="SUPFAM" id="SSF50969">
    <property type="entry name" value="YVTN repeat-like/Quinoprotein amine dehydrogenase"/>
    <property type="match status" value="1"/>
</dbReference>
<dbReference type="AlphaFoldDB" id="D5BVY8"/>
<dbReference type="eggNOG" id="COG3823">
    <property type="taxonomic scope" value="Bacteria"/>
</dbReference>
<dbReference type="Proteomes" id="UP000001844">
    <property type="component" value="Chromosome"/>
</dbReference>